<dbReference type="InterPro" id="IPR015590">
    <property type="entry name" value="Aldehyde_DH_dom"/>
</dbReference>
<reference evidence="6" key="1">
    <citation type="journal article" date="2019" name="Int. J. Syst. Evol. Microbiol.">
        <title>The Global Catalogue of Microorganisms (GCM) 10K type strain sequencing project: providing services to taxonomists for standard genome sequencing and annotation.</title>
        <authorList>
            <consortium name="The Broad Institute Genomics Platform"/>
            <consortium name="The Broad Institute Genome Sequencing Center for Infectious Disease"/>
            <person name="Wu L."/>
            <person name="Ma J."/>
        </authorList>
    </citation>
    <scope>NUCLEOTIDE SEQUENCE [LARGE SCALE GENOMIC DNA]</scope>
    <source>
        <strain evidence="6">KACC 11904</strain>
    </source>
</reference>
<dbReference type="PROSITE" id="PS00687">
    <property type="entry name" value="ALDEHYDE_DEHYDR_GLU"/>
    <property type="match status" value="1"/>
</dbReference>
<name>A0ABW0K7W4_9BACL</name>
<gene>
    <name evidence="5" type="ORF">ACFPOG_11675</name>
</gene>
<feature type="active site" evidence="2">
    <location>
        <position position="263"/>
    </location>
</feature>
<organism evidence="5 6">
    <name type="scientific">Paenibacillus aestuarii</name>
    <dbReference type="NCBI Taxonomy" id="516965"/>
    <lineage>
        <taxon>Bacteria</taxon>
        <taxon>Bacillati</taxon>
        <taxon>Bacillota</taxon>
        <taxon>Bacilli</taxon>
        <taxon>Bacillales</taxon>
        <taxon>Paenibacillaceae</taxon>
        <taxon>Paenibacillus</taxon>
    </lineage>
</organism>
<dbReference type="InterPro" id="IPR029510">
    <property type="entry name" value="Ald_DH_CS_GLU"/>
</dbReference>
<comment type="caution">
    <text evidence="5">The sequence shown here is derived from an EMBL/GenBank/DDBJ whole genome shotgun (WGS) entry which is preliminary data.</text>
</comment>
<accession>A0ABW0K7W4</accession>
<evidence type="ECO:0000313" key="5">
    <source>
        <dbReference type="EMBL" id="MFC5448928.1"/>
    </source>
</evidence>
<evidence type="ECO:0000259" key="4">
    <source>
        <dbReference type="Pfam" id="PF00171"/>
    </source>
</evidence>
<dbReference type="EMBL" id="JBHSMJ010000012">
    <property type="protein sequence ID" value="MFC5448928.1"/>
    <property type="molecule type" value="Genomic_DNA"/>
</dbReference>
<feature type="domain" description="Aldehyde dehydrogenase" evidence="4">
    <location>
        <begin position="26"/>
        <end position="491"/>
    </location>
</feature>
<evidence type="ECO:0000256" key="2">
    <source>
        <dbReference type="PROSITE-ProRule" id="PRU10007"/>
    </source>
</evidence>
<dbReference type="RefSeq" id="WP_270878766.1">
    <property type="nucleotide sequence ID" value="NZ_JAQFVF010000021.1"/>
</dbReference>
<proteinExistence type="inferred from homology"/>
<dbReference type="PANTHER" id="PTHR11699">
    <property type="entry name" value="ALDEHYDE DEHYDROGENASE-RELATED"/>
    <property type="match status" value="1"/>
</dbReference>
<sequence length="495" mass="52798">MSEHEMVKWLQEACGESYGNYVGGAWKPAASGRTFSIVHAAEQHRVLGHFADSDAADVDSAVAAAEAAFAAWSEVPGPERGAILLRFADLLELDRDELAFRLSAEQGKTVAESRGEIARAAKEARYAAGEAARIVGETVPSERRNVSNAVVRYPIGVVAAIAPWNFPVVTPVRKIAPALAYGCTVVFKPASATPWASARLMELFTEAGVPHGVVNMVTGSGSRVGDPLTKHSRVKGISFTGSTGLGLRIQHTAAERLARTQLELGGKNAAVVLDYADLAGAAKQIVAAAFACSGQRCTSISRVVVLKEYAARLTEALLQEIRQLRVGPAWEEGVNMGPLVNPEQLASVQRYVRLGKEEGAELLIGGEPLSGGNYDNGAYMAPALFAKVTEGMTIAREEIFGPVLTVMEAHTKEDALRIANGTEYGLAASVFTDRLSDANWFAARLETGMVHINHGTASEAHMPFGGVKRSGFGAFSIGSSNQQFYTETKVIYTQY</sequence>
<evidence type="ECO:0000256" key="3">
    <source>
        <dbReference type="RuleBase" id="RU003345"/>
    </source>
</evidence>
<protein>
    <submittedName>
        <fullName evidence="5">Aldehyde dehydrogenase family protein</fullName>
    </submittedName>
</protein>
<comment type="similarity">
    <text evidence="3">Belongs to the aldehyde dehydrogenase family.</text>
</comment>
<dbReference type="InterPro" id="IPR016163">
    <property type="entry name" value="Ald_DH_C"/>
</dbReference>
<dbReference type="Pfam" id="PF00171">
    <property type="entry name" value="Aldedh"/>
    <property type="match status" value="1"/>
</dbReference>
<keyword evidence="1 3" id="KW-0560">Oxidoreductase</keyword>
<evidence type="ECO:0000313" key="6">
    <source>
        <dbReference type="Proteomes" id="UP001596044"/>
    </source>
</evidence>
<dbReference type="SUPFAM" id="SSF53720">
    <property type="entry name" value="ALDH-like"/>
    <property type="match status" value="1"/>
</dbReference>
<dbReference type="Proteomes" id="UP001596044">
    <property type="component" value="Unassembled WGS sequence"/>
</dbReference>
<dbReference type="InterPro" id="IPR016162">
    <property type="entry name" value="Ald_DH_N"/>
</dbReference>
<dbReference type="Gene3D" id="3.40.605.10">
    <property type="entry name" value="Aldehyde Dehydrogenase, Chain A, domain 1"/>
    <property type="match status" value="1"/>
</dbReference>
<dbReference type="Gene3D" id="3.40.309.10">
    <property type="entry name" value="Aldehyde Dehydrogenase, Chain A, domain 2"/>
    <property type="match status" value="1"/>
</dbReference>
<evidence type="ECO:0000256" key="1">
    <source>
        <dbReference type="ARBA" id="ARBA00023002"/>
    </source>
</evidence>
<keyword evidence="6" id="KW-1185">Reference proteome</keyword>
<dbReference type="InterPro" id="IPR016161">
    <property type="entry name" value="Ald_DH/histidinol_DH"/>
</dbReference>